<evidence type="ECO:0000313" key="2">
    <source>
        <dbReference type="Proteomes" id="UP000729402"/>
    </source>
</evidence>
<dbReference type="PANTHER" id="PTHR36017">
    <property type="entry name" value="EMBRYO DEFECTIVE 1381"/>
    <property type="match status" value="1"/>
</dbReference>
<dbReference type="AlphaFoldDB" id="A0A8J5VUV8"/>
<dbReference type="EMBL" id="JAAALK010000287">
    <property type="protein sequence ID" value="KAG8061008.1"/>
    <property type="molecule type" value="Genomic_DNA"/>
</dbReference>
<gene>
    <name evidence="1" type="ORF">GUJ93_ZPchr0002g25232</name>
</gene>
<reference evidence="1" key="1">
    <citation type="journal article" date="2021" name="bioRxiv">
        <title>Whole Genome Assembly and Annotation of Northern Wild Rice, Zizania palustris L., Supports a Whole Genome Duplication in the Zizania Genus.</title>
        <authorList>
            <person name="Haas M."/>
            <person name="Kono T."/>
            <person name="Macchietto M."/>
            <person name="Millas R."/>
            <person name="McGilp L."/>
            <person name="Shao M."/>
            <person name="Duquette J."/>
            <person name="Hirsch C.N."/>
            <person name="Kimball J."/>
        </authorList>
    </citation>
    <scope>NUCLEOTIDE SEQUENCE</scope>
    <source>
        <tissue evidence="1">Fresh leaf tissue</tissue>
    </source>
</reference>
<protein>
    <submittedName>
        <fullName evidence="1">Uncharacterized protein</fullName>
    </submittedName>
</protein>
<reference evidence="1" key="2">
    <citation type="submission" date="2021-02" db="EMBL/GenBank/DDBJ databases">
        <authorList>
            <person name="Kimball J.A."/>
            <person name="Haas M.W."/>
            <person name="Macchietto M."/>
            <person name="Kono T."/>
            <person name="Duquette J."/>
            <person name="Shao M."/>
        </authorList>
    </citation>
    <scope>NUCLEOTIDE SEQUENCE</scope>
    <source>
        <tissue evidence="1">Fresh leaf tissue</tissue>
    </source>
</reference>
<dbReference type="Proteomes" id="UP000729402">
    <property type="component" value="Unassembled WGS sequence"/>
</dbReference>
<evidence type="ECO:0000313" key="1">
    <source>
        <dbReference type="EMBL" id="KAG8061008.1"/>
    </source>
</evidence>
<accession>A0A8J5VUV8</accession>
<comment type="caution">
    <text evidence="1">The sequence shown here is derived from an EMBL/GenBank/DDBJ whole genome shotgun (WGS) entry which is preliminary data.</text>
</comment>
<proteinExistence type="predicted"/>
<dbReference type="PANTHER" id="PTHR36017:SF1">
    <property type="entry name" value="EMBRYO DEFECTIVE 1381"/>
    <property type="match status" value="1"/>
</dbReference>
<dbReference type="OrthoDB" id="1911782at2759"/>
<organism evidence="1 2">
    <name type="scientific">Zizania palustris</name>
    <name type="common">Northern wild rice</name>
    <dbReference type="NCBI Taxonomy" id="103762"/>
    <lineage>
        <taxon>Eukaryota</taxon>
        <taxon>Viridiplantae</taxon>
        <taxon>Streptophyta</taxon>
        <taxon>Embryophyta</taxon>
        <taxon>Tracheophyta</taxon>
        <taxon>Spermatophyta</taxon>
        <taxon>Magnoliopsida</taxon>
        <taxon>Liliopsida</taxon>
        <taxon>Poales</taxon>
        <taxon>Poaceae</taxon>
        <taxon>BOP clade</taxon>
        <taxon>Oryzoideae</taxon>
        <taxon>Oryzeae</taxon>
        <taxon>Zizaniinae</taxon>
        <taxon>Zizania</taxon>
    </lineage>
</organism>
<sequence>MAAAGGGGGRHAWRAISRPVLETVLHNHALHPRVPQPLILHGPRGVGKSTLLHRLLPQWSELPHAAAFVDFLRPAPGSPTDGAPWSLLPDGPASSLPDLRLRLESALEDLARAAVFRGAIGSKDVLAALSRFHGLQTALSRLAGPAARRGGGGSNPVPALWARAVLAASSSSRGDDLTFCIGEGEATNCSMEERAYIQEAMAALRVAKDVLTMQEGWRKEAVREMNRTKRFSRPLANSAANWPCLLLDMLSFTAEVDFFQPKLVLNNVDVLRKASCEDETMVPAAMYHDSFIWRVIALGVNEQCLPVIMSTSDGYYSSQAFVDFGFPNIFISRETFGWTPQEAKLHMVSEFFSEKEWKVVDEVLGPNPRQLSEIYMLKQNANSLEVLHDQNIEEIIDTYLAHMQVSVVNPAMETALEMLRKFASDVRDSKVPENKLSFGAPWRHPPRGNKPDMSYKWAKIQLMDFVESYVNTEFGVNYLADDSLEILDDPAAVAMMEVGLLYQQRDPSFMRPITRGIQRCIARWLVQQKLQLSFQESIAYFWQRTIRGRSYRHLMKEVGYK</sequence>
<name>A0A8J5VUV8_ZIZPA</name>
<keyword evidence="2" id="KW-1185">Reference proteome</keyword>